<feature type="compositionally biased region" description="Polar residues" evidence="1">
    <location>
        <begin position="96"/>
        <end position="108"/>
    </location>
</feature>
<feature type="region of interest" description="Disordered" evidence="1">
    <location>
        <begin position="92"/>
        <end position="212"/>
    </location>
</feature>
<evidence type="ECO:0000313" key="2">
    <source>
        <dbReference type="EMBL" id="GJS58838.1"/>
    </source>
</evidence>
<organism evidence="2 3">
    <name type="scientific">Tanacetum coccineum</name>
    <dbReference type="NCBI Taxonomy" id="301880"/>
    <lineage>
        <taxon>Eukaryota</taxon>
        <taxon>Viridiplantae</taxon>
        <taxon>Streptophyta</taxon>
        <taxon>Embryophyta</taxon>
        <taxon>Tracheophyta</taxon>
        <taxon>Spermatophyta</taxon>
        <taxon>Magnoliopsida</taxon>
        <taxon>eudicotyledons</taxon>
        <taxon>Gunneridae</taxon>
        <taxon>Pentapetalae</taxon>
        <taxon>asterids</taxon>
        <taxon>campanulids</taxon>
        <taxon>Asterales</taxon>
        <taxon>Asteraceae</taxon>
        <taxon>Asteroideae</taxon>
        <taxon>Anthemideae</taxon>
        <taxon>Anthemidinae</taxon>
        <taxon>Tanacetum</taxon>
    </lineage>
</organism>
<evidence type="ECO:0000256" key="1">
    <source>
        <dbReference type="SAM" id="MobiDB-lite"/>
    </source>
</evidence>
<accession>A0ABQ4X1B8</accession>
<comment type="caution">
    <text evidence="2">The sequence shown here is derived from an EMBL/GenBank/DDBJ whole genome shotgun (WGS) entry which is preliminary data.</text>
</comment>
<feature type="compositionally biased region" description="Acidic residues" evidence="1">
    <location>
        <begin position="180"/>
        <end position="190"/>
    </location>
</feature>
<reference evidence="2" key="2">
    <citation type="submission" date="2022-01" db="EMBL/GenBank/DDBJ databases">
        <authorList>
            <person name="Yamashiro T."/>
            <person name="Shiraishi A."/>
            <person name="Satake H."/>
            <person name="Nakayama K."/>
        </authorList>
    </citation>
    <scope>NUCLEOTIDE SEQUENCE</scope>
</reference>
<reference evidence="2" key="1">
    <citation type="journal article" date="2022" name="Int. J. Mol. Sci.">
        <title>Draft Genome of Tanacetum Coccineum: Genomic Comparison of Closely Related Tanacetum-Family Plants.</title>
        <authorList>
            <person name="Yamashiro T."/>
            <person name="Shiraishi A."/>
            <person name="Nakayama K."/>
            <person name="Satake H."/>
        </authorList>
    </citation>
    <scope>NUCLEOTIDE SEQUENCE</scope>
</reference>
<feature type="compositionally biased region" description="Acidic residues" evidence="1">
    <location>
        <begin position="112"/>
        <end position="166"/>
    </location>
</feature>
<feature type="region of interest" description="Disordered" evidence="1">
    <location>
        <begin position="18"/>
        <end position="72"/>
    </location>
</feature>
<proteinExistence type="predicted"/>
<evidence type="ECO:0000313" key="3">
    <source>
        <dbReference type="Proteomes" id="UP001151760"/>
    </source>
</evidence>
<keyword evidence="3" id="KW-1185">Reference proteome</keyword>
<dbReference type="EMBL" id="BQNB010009107">
    <property type="protein sequence ID" value="GJS58838.1"/>
    <property type="molecule type" value="Genomic_DNA"/>
</dbReference>
<protein>
    <submittedName>
        <fullName evidence="2">Uncharacterized protein</fullName>
    </submittedName>
</protein>
<gene>
    <name evidence="2" type="ORF">Tco_0653622</name>
</gene>
<sequence>MLESEAYMTYRAYATGEKTLKPKTTKKKAESEASPKTKTTQATKGKRIKSLAKGDKAAKKKQPTETSMDKGLIMLSNVALTEAEKLKLVIERSKTQTHNSYASGSGANKGTEDDEDEVNVSEKDDDNDNNDDDDDADNQDEENQDEENHDDDDDEARQEEVNEEDSFDPRVQTPSHVESTNDESNEESDEKDVNVNLKGRDTVMTDDPLPNLQETQETEDTHVILTTPINPEGQQQSSFVSSGFVSNMLNPRPDTSIDSIFNTEATSLVDVPVTTISEPPLVFATTIRNYTFLT</sequence>
<name>A0ABQ4X1B8_9ASTR</name>
<dbReference type="Proteomes" id="UP001151760">
    <property type="component" value="Unassembled WGS sequence"/>
</dbReference>